<feature type="compositionally biased region" description="Low complexity" evidence="1">
    <location>
        <begin position="20"/>
        <end position="38"/>
    </location>
</feature>
<feature type="non-terminal residue" evidence="2">
    <location>
        <position position="76"/>
    </location>
</feature>
<proteinExistence type="predicted"/>
<dbReference type="Proteomes" id="UP000823388">
    <property type="component" value="Chromosome 9N"/>
</dbReference>
<gene>
    <name evidence="2" type="ORF">PVAP13_9NG530328</name>
</gene>
<feature type="region of interest" description="Disordered" evidence="1">
    <location>
        <begin position="13"/>
        <end position="76"/>
    </location>
</feature>
<evidence type="ECO:0000313" key="3">
    <source>
        <dbReference type="Proteomes" id="UP000823388"/>
    </source>
</evidence>
<keyword evidence="3" id="KW-1185">Reference proteome</keyword>
<organism evidence="2 3">
    <name type="scientific">Panicum virgatum</name>
    <name type="common">Blackwell switchgrass</name>
    <dbReference type="NCBI Taxonomy" id="38727"/>
    <lineage>
        <taxon>Eukaryota</taxon>
        <taxon>Viridiplantae</taxon>
        <taxon>Streptophyta</taxon>
        <taxon>Embryophyta</taxon>
        <taxon>Tracheophyta</taxon>
        <taxon>Spermatophyta</taxon>
        <taxon>Magnoliopsida</taxon>
        <taxon>Liliopsida</taxon>
        <taxon>Poales</taxon>
        <taxon>Poaceae</taxon>
        <taxon>PACMAD clade</taxon>
        <taxon>Panicoideae</taxon>
        <taxon>Panicodae</taxon>
        <taxon>Paniceae</taxon>
        <taxon>Panicinae</taxon>
        <taxon>Panicum</taxon>
        <taxon>Panicum sect. Hiantes</taxon>
    </lineage>
</organism>
<comment type="caution">
    <text evidence="2">The sequence shown here is derived from an EMBL/GenBank/DDBJ whole genome shotgun (WGS) entry which is preliminary data.</text>
</comment>
<feature type="compositionally biased region" description="Basic and acidic residues" evidence="1">
    <location>
        <begin position="66"/>
        <end position="76"/>
    </location>
</feature>
<feature type="compositionally biased region" description="Polar residues" evidence="1">
    <location>
        <begin position="44"/>
        <end position="53"/>
    </location>
</feature>
<evidence type="ECO:0000313" key="2">
    <source>
        <dbReference type="EMBL" id="KAG2540068.1"/>
    </source>
</evidence>
<dbReference type="AlphaFoldDB" id="A0A8T0MTM2"/>
<evidence type="ECO:0000256" key="1">
    <source>
        <dbReference type="SAM" id="MobiDB-lite"/>
    </source>
</evidence>
<name>A0A8T0MTM2_PANVG</name>
<sequence length="76" mass="8187">MYFPFVHAVVDLSKKRKNKSSSSTGAKKQKSSSAAEASDPSVRGSATGSNQQDLLLITYPSGSSKQHIDDKSTRQQ</sequence>
<protein>
    <submittedName>
        <fullName evidence="2">Uncharacterized protein</fullName>
    </submittedName>
</protein>
<reference evidence="2" key="1">
    <citation type="submission" date="2020-05" db="EMBL/GenBank/DDBJ databases">
        <title>WGS assembly of Panicum virgatum.</title>
        <authorList>
            <person name="Lovell J.T."/>
            <person name="Jenkins J."/>
            <person name="Shu S."/>
            <person name="Juenger T.E."/>
            <person name="Schmutz J."/>
        </authorList>
    </citation>
    <scope>NUCLEOTIDE SEQUENCE</scope>
    <source>
        <strain evidence="2">AP13</strain>
    </source>
</reference>
<accession>A0A8T0MTM2</accession>
<dbReference type="EMBL" id="CM029054">
    <property type="protein sequence ID" value="KAG2540068.1"/>
    <property type="molecule type" value="Genomic_DNA"/>
</dbReference>